<evidence type="ECO:0000256" key="2">
    <source>
        <dbReference type="ARBA" id="ARBA00022448"/>
    </source>
</evidence>
<evidence type="ECO:0000313" key="11">
    <source>
        <dbReference type="EMBL" id="KAK7498990.1"/>
    </source>
</evidence>
<feature type="binding site" evidence="6">
    <location>
        <position position="79"/>
    </location>
    <ligand>
        <name>Na(+)</name>
        <dbReference type="ChEBI" id="CHEBI:29101"/>
        <label>1</label>
    </ligand>
</feature>
<reference evidence="11 12" key="1">
    <citation type="journal article" date="2023" name="Sci. Data">
        <title>Genome assembly of the Korean intertidal mud-creeper Batillaria attramentaria.</title>
        <authorList>
            <person name="Patra A.K."/>
            <person name="Ho P.T."/>
            <person name="Jun S."/>
            <person name="Lee S.J."/>
            <person name="Kim Y."/>
            <person name="Won Y.J."/>
        </authorList>
    </citation>
    <scope>NUCLEOTIDE SEQUENCE [LARGE SCALE GENOMIC DNA]</scope>
    <source>
        <strain evidence="11">Wonlab-2016</strain>
    </source>
</reference>
<evidence type="ECO:0000256" key="4">
    <source>
        <dbReference type="ARBA" id="ARBA00022989"/>
    </source>
</evidence>
<dbReference type="InterPro" id="IPR037272">
    <property type="entry name" value="SNS_sf"/>
</dbReference>
<dbReference type="PANTHER" id="PTHR11616">
    <property type="entry name" value="SODIUM/CHLORIDE DEPENDENT TRANSPORTER"/>
    <property type="match status" value="1"/>
</dbReference>
<sequence length="274" mass="30184">MFPSPSRKQKTTAMGSTPQSPVLDMQDGNSISLLPSPQRQNLDRASEKQRQFSEEEMVDGNEDRFTWSKKREYLLSAMGFCVGIGNVWRFPYLCQRNGGGAFLIPFLLSLMLCGLPLYFLESAIGQFSGRSAVHVWSVCPLMKGTGIAINILALVCYWLYNTIMAWALYYLASSCRSVVPWSRCDGWWNTPSCSDFVTARRVSASGNASEVLIDMLSNGTEGLYNTSMEAVGKDSLLLTFVCEGTSIYGGFAIFSVLGYMAHQSGVPVEEVVSA</sequence>
<dbReference type="GO" id="GO:0015293">
    <property type="term" value="F:symporter activity"/>
    <property type="evidence" value="ECO:0007669"/>
    <property type="project" value="UniProtKB-KW"/>
</dbReference>
<gene>
    <name evidence="11" type="ORF">BaRGS_00009799</name>
</gene>
<dbReference type="PROSITE" id="PS50267">
    <property type="entry name" value="NA_NEUROTRAN_SYMP_3"/>
    <property type="match status" value="1"/>
</dbReference>
<feature type="compositionally biased region" description="Polar residues" evidence="9">
    <location>
        <begin position="11"/>
        <end position="20"/>
    </location>
</feature>
<dbReference type="EMBL" id="JACVVK020000047">
    <property type="protein sequence ID" value="KAK7498990.1"/>
    <property type="molecule type" value="Genomic_DNA"/>
</dbReference>
<keyword evidence="6" id="KW-0479">Metal-binding</keyword>
<dbReference type="PRINTS" id="PR00176">
    <property type="entry name" value="NANEUSMPORT"/>
</dbReference>
<dbReference type="SUPFAM" id="SSF161070">
    <property type="entry name" value="SNF-like"/>
    <property type="match status" value="1"/>
</dbReference>
<feature type="disulfide bond" evidence="7">
    <location>
        <begin position="184"/>
        <end position="193"/>
    </location>
</feature>
<evidence type="ECO:0000256" key="3">
    <source>
        <dbReference type="ARBA" id="ARBA00022692"/>
    </source>
</evidence>
<comment type="similarity">
    <text evidence="8">Belongs to the sodium:neurotransmitter symporter (SNF) (TC 2.A.22) family.</text>
</comment>
<protein>
    <recommendedName>
        <fullName evidence="8">Transporter</fullName>
    </recommendedName>
</protein>
<feature type="transmembrane region" description="Helical" evidence="10">
    <location>
        <begin position="102"/>
        <end position="120"/>
    </location>
</feature>
<feature type="transmembrane region" description="Helical" evidence="10">
    <location>
        <begin position="151"/>
        <end position="172"/>
    </location>
</feature>
<evidence type="ECO:0000313" key="12">
    <source>
        <dbReference type="Proteomes" id="UP001519460"/>
    </source>
</evidence>
<keyword evidence="5 10" id="KW-0472">Membrane</keyword>
<keyword evidence="12" id="KW-1185">Reference proteome</keyword>
<dbReference type="GO" id="GO:0016020">
    <property type="term" value="C:membrane"/>
    <property type="evidence" value="ECO:0007669"/>
    <property type="project" value="UniProtKB-SubCell"/>
</dbReference>
<dbReference type="AlphaFoldDB" id="A0ABD0LHZ0"/>
<dbReference type="InterPro" id="IPR000175">
    <property type="entry name" value="Na/ntran_symport"/>
</dbReference>
<keyword evidence="3 8" id="KW-0812">Transmembrane</keyword>
<dbReference type="Pfam" id="PF00209">
    <property type="entry name" value="SNF"/>
    <property type="match status" value="2"/>
</dbReference>
<feature type="non-terminal residue" evidence="11">
    <location>
        <position position="274"/>
    </location>
</feature>
<keyword evidence="7" id="KW-1015">Disulfide bond</keyword>
<evidence type="ECO:0000256" key="8">
    <source>
        <dbReference type="RuleBase" id="RU003732"/>
    </source>
</evidence>
<keyword evidence="4 10" id="KW-1133">Transmembrane helix</keyword>
<dbReference type="Proteomes" id="UP001519460">
    <property type="component" value="Unassembled WGS sequence"/>
</dbReference>
<proteinExistence type="inferred from homology"/>
<evidence type="ECO:0000256" key="1">
    <source>
        <dbReference type="ARBA" id="ARBA00004141"/>
    </source>
</evidence>
<evidence type="ECO:0000256" key="5">
    <source>
        <dbReference type="ARBA" id="ARBA00023136"/>
    </source>
</evidence>
<accession>A0ABD0LHZ0</accession>
<keyword evidence="8" id="KW-0769">Symport</keyword>
<dbReference type="PANTHER" id="PTHR11616:SF240">
    <property type="entry name" value="BLOATED TUBULES, ISOFORM B-RELATED"/>
    <property type="match status" value="1"/>
</dbReference>
<comment type="caution">
    <text evidence="11">The sequence shown here is derived from an EMBL/GenBank/DDBJ whole genome shotgun (WGS) entry which is preliminary data.</text>
</comment>
<evidence type="ECO:0000256" key="10">
    <source>
        <dbReference type="SAM" id="Phobius"/>
    </source>
</evidence>
<evidence type="ECO:0000256" key="6">
    <source>
        <dbReference type="PIRSR" id="PIRSR600175-1"/>
    </source>
</evidence>
<evidence type="ECO:0000256" key="7">
    <source>
        <dbReference type="PIRSR" id="PIRSR600175-2"/>
    </source>
</evidence>
<feature type="compositionally biased region" description="Basic and acidic residues" evidence="9">
    <location>
        <begin position="41"/>
        <end position="53"/>
    </location>
</feature>
<keyword evidence="6" id="KW-0915">Sodium</keyword>
<comment type="subcellular location">
    <subcellularLocation>
        <location evidence="1">Membrane</location>
        <topology evidence="1">Multi-pass membrane protein</topology>
    </subcellularLocation>
</comment>
<keyword evidence="2 8" id="KW-0813">Transport</keyword>
<evidence type="ECO:0000256" key="9">
    <source>
        <dbReference type="SAM" id="MobiDB-lite"/>
    </source>
</evidence>
<name>A0ABD0LHZ0_9CAEN</name>
<feature type="binding site" evidence="6">
    <location>
        <position position="82"/>
    </location>
    <ligand>
        <name>Na(+)</name>
        <dbReference type="ChEBI" id="CHEBI:29101"/>
        <label>1</label>
    </ligand>
</feature>
<feature type="binding site" evidence="6">
    <location>
        <position position="86"/>
    </location>
    <ligand>
        <name>Na(+)</name>
        <dbReference type="ChEBI" id="CHEBI:29101"/>
        <label>1</label>
    </ligand>
</feature>
<feature type="region of interest" description="Disordered" evidence="9">
    <location>
        <begin position="1"/>
        <end position="57"/>
    </location>
</feature>
<feature type="compositionally biased region" description="Polar residues" evidence="9">
    <location>
        <begin position="27"/>
        <end position="40"/>
    </location>
</feature>
<organism evidence="11 12">
    <name type="scientific">Batillaria attramentaria</name>
    <dbReference type="NCBI Taxonomy" id="370345"/>
    <lineage>
        <taxon>Eukaryota</taxon>
        <taxon>Metazoa</taxon>
        <taxon>Spiralia</taxon>
        <taxon>Lophotrochozoa</taxon>
        <taxon>Mollusca</taxon>
        <taxon>Gastropoda</taxon>
        <taxon>Caenogastropoda</taxon>
        <taxon>Sorbeoconcha</taxon>
        <taxon>Cerithioidea</taxon>
        <taxon>Batillariidae</taxon>
        <taxon>Batillaria</taxon>
    </lineage>
</organism>
<dbReference type="PROSITE" id="PS00610">
    <property type="entry name" value="NA_NEUROTRAN_SYMP_1"/>
    <property type="match status" value="1"/>
</dbReference>